<comment type="caution">
    <text evidence="1">The sequence shown here is derived from an EMBL/GenBank/DDBJ whole genome shotgun (WGS) entry which is preliminary data.</text>
</comment>
<dbReference type="EMBL" id="JBHTHX010000220">
    <property type="protein sequence ID" value="MFD0884745.1"/>
    <property type="molecule type" value="Genomic_DNA"/>
</dbReference>
<dbReference type="Proteomes" id="UP001597024">
    <property type="component" value="Unassembled WGS sequence"/>
</dbReference>
<proteinExistence type="predicted"/>
<protein>
    <recommendedName>
        <fullName evidence="3">ABC transporter domain-containing protein</fullName>
    </recommendedName>
</protein>
<organism evidence="1 2">
    <name type="scientific">Streptosporangium algeriense</name>
    <dbReference type="NCBI Taxonomy" id="1682748"/>
    <lineage>
        <taxon>Bacteria</taxon>
        <taxon>Bacillati</taxon>
        <taxon>Actinomycetota</taxon>
        <taxon>Actinomycetes</taxon>
        <taxon>Streptosporangiales</taxon>
        <taxon>Streptosporangiaceae</taxon>
        <taxon>Streptosporangium</taxon>
    </lineage>
</organism>
<accession>A0ABW3DLJ1</accession>
<sequence>MLTTQLSLKGVSKSYGERRVLDQVTFSVRPGERAGIVGENGSGKPGMELLHFFRWARQAL</sequence>
<reference evidence="2" key="1">
    <citation type="journal article" date="2019" name="Int. J. Syst. Evol. Microbiol.">
        <title>The Global Catalogue of Microorganisms (GCM) 10K type strain sequencing project: providing services to taxonomists for standard genome sequencing and annotation.</title>
        <authorList>
            <consortium name="The Broad Institute Genomics Platform"/>
            <consortium name="The Broad Institute Genome Sequencing Center for Infectious Disease"/>
            <person name="Wu L."/>
            <person name="Ma J."/>
        </authorList>
    </citation>
    <scope>NUCLEOTIDE SEQUENCE [LARGE SCALE GENOMIC DNA]</scope>
    <source>
        <strain evidence="2">CCUG 62974</strain>
    </source>
</reference>
<dbReference type="InterPro" id="IPR027417">
    <property type="entry name" value="P-loop_NTPase"/>
</dbReference>
<gene>
    <name evidence="1" type="ORF">ACFQ08_09320</name>
</gene>
<evidence type="ECO:0000313" key="2">
    <source>
        <dbReference type="Proteomes" id="UP001597024"/>
    </source>
</evidence>
<evidence type="ECO:0000313" key="1">
    <source>
        <dbReference type="EMBL" id="MFD0884745.1"/>
    </source>
</evidence>
<dbReference type="Gene3D" id="3.40.50.300">
    <property type="entry name" value="P-loop containing nucleotide triphosphate hydrolases"/>
    <property type="match status" value="1"/>
</dbReference>
<keyword evidence="2" id="KW-1185">Reference proteome</keyword>
<name>A0ABW3DLJ1_9ACTN</name>
<evidence type="ECO:0008006" key="3">
    <source>
        <dbReference type="Google" id="ProtNLM"/>
    </source>
</evidence>
<dbReference type="SUPFAM" id="SSF52540">
    <property type="entry name" value="P-loop containing nucleoside triphosphate hydrolases"/>
    <property type="match status" value="1"/>
</dbReference>